<protein>
    <submittedName>
        <fullName evidence="2">Uncharacterized protein</fullName>
    </submittedName>
</protein>
<feature type="transmembrane region" description="Helical" evidence="1">
    <location>
        <begin position="74"/>
        <end position="96"/>
    </location>
</feature>
<dbReference type="Proteomes" id="UP001516400">
    <property type="component" value="Unassembled WGS sequence"/>
</dbReference>
<evidence type="ECO:0000313" key="3">
    <source>
        <dbReference type="Proteomes" id="UP001516400"/>
    </source>
</evidence>
<organism evidence="2 3">
    <name type="scientific">Cryptolaemus montrouzieri</name>
    <dbReference type="NCBI Taxonomy" id="559131"/>
    <lineage>
        <taxon>Eukaryota</taxon>
        <taxon>Metazoa</taxon>
        <taxon>Ecdysozoa</taxon>
        <taxon>Arthropoda</taxon>
        <taxon>Hexapoda</taxon>
        <taxon>Insecta</taxon>
        <taxon>Pterygota</taxon>
        <taxon>Neoptera</taxon>
        <taxon>Endopterygota</taxon>
        <taxon>Coleoptera</taxon>
        <taxon>Polyphaga</taxon>
        <taxon>Cucujiformia</taxon>
        <taxon>Coccinelloidea</taxon>
        <taxon>Coccinellidae</taxon>
        <taxon>Scymninae</taxon>
        <taxon>Scymnini</taxon>
        <taxon>Cryptolaemus</taxon>
    </lineage>
</organism>
<keyword evidence="1" id="KW-0812">Transmembrane</keyword>
<evidence type="ECO:0000256" key="1">
    <source>
        <dbReference type="SAM" id="Phobius"/>
    </source>
</evidence>
<keyword evidence="3" id="KW-1185">Reference proteome</keyword>
<evidence type="ECO:0000313" key="2">
    <source>
        <dbReference type="EMBL" id="KAL3287360.1"/>
    </source>
</evidence>
<proteinExistence type="predicted"/>
<comment type="caution">
    <text evidence="2">The sequence shown here is derived from an EMBL/GenBank/DDBJ whole genome shotgun (WGS) entry which is preliminary data.</text>
</comment>
<keyword evidence="1" id="KW-0472">Membrane</keyword>
<name>A0ABD2PA45_9CUCU</name>
<reference evidence="2 3" key="1">
    <citation type="journal article" date="2021" name="BMC Biol.">
        <title>Horizontally acquired antibacterial genes associated with adaptive radiation of ladybird beetles.</title>
        <authorList>
            <person name="Li H.S."/>
            <person name="Tang X.F."/>
            <person name="Huang Y.H."/>
            <person name="Xu Z.Y."/>
            <person name="Chen M.L."/>
            <person name="Du X.Y."/>
            <person name="Qiu B.Y."/>
            <person name="Chen P.T."/>
            <person name="Zhang W."/>
            <person name="Slipinski A."/>
            <person name="Escalona H.E."/>
            <person name="Waterhouse R.M."/>
            <person name="Zwick A."/>
            <person name="Pang H."/>
        </authorList>
    </citation>
    <scope>NUCLEOTIDE SEQUENCE [LARGE SCALE GENOMIC DNA]</scope>
    <source>
        <strain evidence="2">SYSU2018</strain>
    </source>
</reference>
<dbReference type="AlphaFoldDB" id="A0ABD2PA45"/>
<dbReference type="EMBL" id="JABFTP020000185">
    <property type="protein sequence ID" value="KAL3287360.1"/>
    <property type="molecule type" value="Genomic_DNA"/>
</dbReference>
<accession>A0ABD2PA45</accession>
<sequence length="99" mass="11222">MANPSQRHQNSTEKNRLRIETELKNMNQGQAQSSGSGKTIMTDTVCKPIHCQEARQRHHPPDLAGSPWHIKKTIFLVGLIVLLVIWAISYGILSYFKII</sequence>
<gene>
    <name evidence="2" type="ORF">HHI36_001834</name>
</gene>
<keyword evidence="1" id="KW-1133">Transmembrane helix</keyword>